<dbReference type="PANTHER" id="PTHR34853">
    <property type="match status" value="1"/>
</dbReference>
<dbReference type="AlphaFoldDB" id="A0A1H9NID4"/>
<dbReference type="RefSeq" id="WP_090173023.1">
    <property type="nucleotide sequence ID" value="NZ_FOFB01000037.1"/>
</dbReference>
<evidence type="ECO:0000256" key="1">
    <source>
        <dbReference type="SAM" id="SignalP"/>
    </source>
</evidence>
<dbReference type="Gene3D" id="1.10.260.160">
    <property type="match status" value="1"/>
</dbReference>
<dbReference type="Proteomes" id="UP000199021">
    <property type="component" value="Unassembled WGS sequence"/>
</dbReference>
<dbReference type="Gene3D" id="3.40.50.1820">
    <property type="entry name" value="alpha/beta hydrolase"/>
    <property type="match status" value="1"/>
</dbReference>
<reference evidence="3" key="1">
    <citation type="submission" date="2016-10" db="EMBL/GenBank/DDBJ databases">
        <authorList>
            <person name="Varghese N."/>
            <person name="Submissions S."/>
        </authorList>
    </citation>
    <scope>NUCLEOTIDE SEQUENCE [LARGE SCALE GENOMIC DNA]</scope>
    <source>
        <strain evidence="3">DSM 24740</strain>
    </source>
</reference>
<gene>
    <name evidence="2" type="ORF">SAMN05444359_13711</name>
</gene>
<dbReference type="GO" id="GO:0016042">
    <property type="term" value="P:lipid catabolic process"/>
    <property type="evidence" value="ECO:0007669"/>
    <property type="project" value="InterPro"/>
</dbReference>
<sequence>MKRLLLPLLLAFSCVVSAQEVISAEAQTKSIKFVLDLVIPIGVKYDVNNYKITYTTTDAFGQPDTVTGLLSIPDNDEFVRPLAVYNHGTIASRELAPSVEGVLERFIVQGMAGNDFIAMAPDYLGLGDSDGQHPYLHADTEASVGRDMIIAVRKWLDAEGIRYNDQVFVTGYSQGGHASAALHERLEADLDDGIEVTAAAHLSAPFDIVVPTPEVLGIRNAPPVLLAFFNHTLISYNYVYDLYGGVEGLFVEPYLTQAQLFLAEELDVFGLGNALDSLLRLDNAVLGAMYTDEFLTDVLDGDQTLIQSFEANDVFNFAPVSPTLIYYCNADMTVDPANSILADSVMRSLGALEVTLEDGGALDHGDCAIPAALRAIAFFQGFANIYSVSLGEPANRPDLTLVPNPVSAGDVLWMNGLPAGTYEYTIYDISGRQAALGQSSANGRITLPNSLPKGWNVLRIGLENGSSVVRRFLVE</sequence>
<evidence type="ECO:0000313" key="2">
    <source>
        <dbReference type="EMBL" id="SER35517.1"/>
    </source>
</evidence>
<keyword evidence="1" id="KW-0732">Signal</keyword>
<feature type="chain" id="PRO_5011640432" evidence="1">
    <location>
        <begin position="19"/>
        <end position="475"/>
    </location>
</feature>
<dbReference type="InterPro" id="IPR005152">
    <property type="entry name" value="Lipase_secreted"/>
</dbReference>
<dbReference type="InParanoid" id="A0A1H9NID4"/>
<feature type="signal peptide" evidence="1">
    <location>
        <begin position="1"/>
        <end position="18"/>
    </location>
</feature>
<dbReference type="GO" id="GO:0004806">
    <property type="term" value="F:triacylglycerol lipase activity"/>
    <property type="evidence" value="ECO:0007669"/>
    <property type="project" value="InterPro"/>
</dbReference>
<evidence type="ECO:0000313" key="3">
    <source>
        <dbReference type="Proteomes" id="UP000199021"/>
    </source>
</evidence>
<dbReference type="SUPFAM" id="SSF53474">
    <property type="entry name" value="alpha/beta-Hydrolases"/>
    <property type="match status" value="1"/>
</dbReference>
<name>A0A1H9NID4_9BACT</name>
<dbReference type="EMBL" id="FOFB01000037">
    <property type="protein sequence ID" value="SER35517.1"/>
    <property type="molecule type" value="Genomic_DNA"/>
</dbReference>
<accession>A0A1H9NID4</accession>
<dbReference type="STRING" id="478744.SAMN05444359_13711"/>
<dbReference type="InterPro" id="IPR029058">
    <property type="entry name" value="AB_hydrolase_fold"/>
</dbReference>
<organism evidence="2 3">
    <name type="scientific">Neolewinella agarilytica</name>
    <dbReference type="NCBI Taxonomy" id="478744"/>
    <lineage>
        <taxon>Bacteria</taxon>
        <taxon>Pseudomonadati</taxon>
        <taxon>Bacteroidota</taxon>
        <taxon>Saprospiria</taxon>
        <taxon>Saprospirales</taxon>
        <taxon>Lewinellaceae</taxon>
        <taxon>Neolewinella</taxon>
    </lineage>
</organism>
<proteinExistence type="predicted"/>
<protein>
    <submittedName>
        <fullName evidence="2">Por secretion system C-terminal sorting domain-containing protein</fullName>
    </submittedName>
</protein>
<dbReference type="OrthoDB" id="4857813at2"/>
<dbReference type="PANTHER" id="PTHR34853:SF1">
    <property type="entry name" value="LIPASE 5"/>
    <property type="match status" value="1"/>
</dbReference>
<keyword evidence="3" id="KW-1185">Reference proteome</keyword>